<keyword evidence="3" id="KW-0472">Membrane</keyword>
<dbReference type="InterPro" id="IPR003782">
    <property type="entry name" value="SCO1/SenC"/>
</dbReference>
<dbReference type="Pfam" id="PF02630">
    <property type="entry name" value="SCO1-SenC"/>
    <property type="match status" value="1"/>
</dbReference>
<name>A0ABV2LTM8_9FLAO</name>
<reference evidence="5 6" key="1">
    <citation type="submission" date="2024-06" db="EMBL/GenBank/DDBJ databases">
        <title>Genomic Encyclopedia of Type Strains, Phase IV (KMG-IV): sequencing the most valuable type-strain genomes for metagenomic binning, comparative biology and taxonomic classification.</title>
        <authorList>
            <person name="Goeker M."/>
        </authorList>
    </citation>
    <scope>NUCLEOTIDE SEQUENCE [LARGE SCALE GENOMIC DNA]</scope>
    <source>
        <strain evidence="5 6">DSM 29388</strain>
    </source>
</reference>
<sequence>MKKQFIVGLILVISSIVVFILYKNFNRSELFTVMKVPNFELTNQDNQKISNQNMLGKVYLVEFFFTNCPTICPVMKTNIMEIEKEINHPDFGVISITIDPKRDTPEILKIQKNRLKVQNPNWHFLTGDRDYIYNVSKEFNIYIGKDYASSEGLNHSGKLALVDKNGMIRSRYDEKGMPILYYSGLNYSDAEGQIESLGGEFHPEINYLKEDILILLQE</sequence>
<keyword evidence="6" id="KW-1185">Reference proteome</keyword>
<protein>
    <submittedName>
        <fullName evidence="5">Protein SCO1/2</fullName>
    </submittedName>
</protein>
<accession>A0ABV2LTM8</accession>
<dbReference type="PANTHER" id="PTHR12151:SF25">
    <property type="entry name" value="LINALOOL DEHYDRATASE_ISOMERASE DOMAIN-CONTAINING PROTEIN"/>
    <property type="match status" value="1"/>
</dbReference>
<evidence type="ECO:0000256" key="3">
    <source>
        <dbReference type="SAM" id="Phobius"/>
    </source>
</evidence>
<comment type="similarity">
    <text evidence="1">Belongs to the SCO1/2 family.</text>
</comment>
<dbReference type="PROSITE" id="PS51352">
    <property type="entry name" value="THIOREDOXIN_2"/>
    <property type="match status" value="1"/>
</dbReference>
<dbReference type="Proteomes" id="UP001549146">
    <property type="component" value="Unassembled WGS sequence"/>
</dbReference>
<evidence type="ECO:0000259" key="4">
    <source>
        <dbReference type="PROSITE" id="PS51352"/>
    </source>
</evidence>
<dbReference type="RefSeq" id="WP_354508619.1">
    <property type="nucleotide sequence ID" value="NZ_JBEPMO010000007.1"/>
</dbReference>
<evidence type="ECO:0000256" key="2">
    <source>
        <dbReference type="ARBA" id="ARBA00023008"/>
    </source>
</evidence>
<dbReference type="SUPFAM" id="SSF52833">
    <property type="entry name" value="Thioredoxin-like"/>
    <property type="match status" value="1"/>
</dbReference>
<proteinExistence type="inferred from homology"/>
<evidence type="ECO:0000313" key="6">
    <source>
        <dbReference type="Proteomes" id="UP001549146"/>
    </source>
</evidence>
<keyword evidence="2" id="KW-0186">Copper</keyword>
<feature type="domain" description="Thioredoxin" evidence="4">
    <location>
        <begin position="30"/>
        <end position="199"/>
    </location>
</feature>
<gene>
    <name evidence="5" type="ORF">ABID46_001492</name>
</gene>
<organism evidence="5 6">
    <name type="scientific">Moheibacter stercoris</name>
    <dbReference type="NCBI Taxonomy" id="1628251"/>
    <lineage>
        <taxon>Bacteria</taxon>
        <taxon>Pseudomonadati</taxon>
        <taxon>Bacteroidota</taxon>
        <taxon>Flavobacteriia</taxon>
        <taxon>Flavobacteriales</taxon>
        <taxon>Weeksellaceae</taxon>
        <taxon>Moheibacter</taxon>
    </lineage>
</organism>
<dbReference type="PANTHER" id="PTHR12151">
    <property type="entry name" value="ELECTRON TRANSPORT PROTIN SCO1/SENC FAMILY MEMBER"/>
    <property type="match status" value="1"/>
</dbReference>
<evidence type="ECO:0000256" key="1">
    <source>
        <dbReference type="ARBA" id="ARBA00010996"/>
    </source>
</evidence>
<dbReference type="CDD" id="cd02968">
    <property type="entry name" value="SCO"/>
    <property type="match status" value="1"/>
</dbReference>
<keyword evidence="3" id="KW-0812">Transmembrane</keyword>
<comment type="caution">
    <text evidence="5">The sequence shown here is derived from an EMBL/GenBank/DDBJ whole genome shotgun (WGS) entry which is preliminary data.</text>
</comment>
<feature type="transmembrane region" description="Helical" evidence="3">
    <location>
        <begin position="6"/>
        <end position="25"/>
    </location>
</feature>
<dbReference type="InterPro" id="IPR013766">
    <property type="entry name" value="Thioredoxin_domain"/>
</dbReference>
<dbReference type="Gene3D" id="3.40.30.10">
    <property type="entry name" value="Glutaredoxin"/>
    <property type="match status" value="1"/>
</dbReference>
<dbReference type="EMBL" id="JBEPMO010000007">
    <property type="protein sequence ID" value="MET3731910.1"/>
    <property type="molecule type" value="Genomic_DNA"/>
</dbReference>
<keyword evidence="3" id="KW-1133">Transmembrane helix</keyword>
<evidence type="ECO:0000313" key="5">
    <source>
        <dbReference type="EMBL" id="MET3731910.1"/>
    </source>
</evidence>
<dbReference type="InterPro" id="IPR036249">
    <property type="entry name" value="Thioredoxin-like_sf"/>
</dbReference>